<reference evidence="3" key="2">
    <citation type="submission" date="2016-10" db="EMBL/GenBank/DDBJ databases">
        <authorList>
            <person name="Wibberg D."/>
        </authorList>
    </citation>
    <scope>NUCLEOTIDE SEQUENCE [LARGE SCALE GENOMIC DNA]</scope>
</reference>
<name>A0A1H8S5S5_9HYPH</name>
<evidence type="ECO:0000313" key="1">
    <source>
        <dbReference type="EMBL" id="SEI10359.1"/>
    </source>
</evidence>
<evidence type="ECO:0000313" key="2">
    <source>
        <dbReference type="EMBL" id="SEO73962.1"/>
    </source>
</evidence>
<keyword evidence="4" id="KW-1185">Reference proteome</keyword>
<evidence type="ECO:0000313" key="3">
    <source>
        <dbReference type="Proteomes" id="UP000183063"/>
    </source>
</evidence>
<accession>A0A1H8S5S5</accession>
<evidence type="ECO:0000313" key="4">
    <source>
        <dbReference type="Proteomes" id="UP000198939"/>
    </source>
</evidence>
<gene>
    <name evidence="1" type="ORF">RTCCBAU85039_4537</name>
    <name evidence="2" type="ORF">SAMN05216228_102387</name>
</gene>
<proteinExistence type="predicted"/>
<dbReference type="Proteomes" id="UP000183063">
    <property type="component" value="Unassembled WGS sequence"/>
</dbReference>
<organism evidence="1 3">
    <name type="scientific">Rhizobium tibeticum</name>
    <dbReference type="NCBI Taxonomy" id="501024"/>
    <lineage>
        <taxon>Bacteria</taxon>
        <taxon>Pseudomonadati</taxon>
        <taxon>Pseudomonadota</taxon>
        <taxon>Alphaproteobacteria</taxon>
        <taxon>Hyphomicrobiales</taxon>
        <taxon>Rhizobiaceae</taxon>
        <taxon>Rhizobium/Agrobacterium group</taxon>
        <taxon>Rhizobium</taxon>
    </lineage>
</organism>
<reference evidence="1" key="1">
    <citation type="submission" date="2016-10" db="EMBL/GenBank/DDBJ databases">
        <authorList>
            <person name="de Groot N.N."/>
        </authorList>
    </citation>
    <scope>NUCLEOTIDE SEQUENCE [LARGE SCALE GENOMIC DNA]</scope>
    <source>
        <strain evidence="1">CCBAU85039</strain>
    </source>
</reference>
<reference evidence="2 4" key="3">
    <citation type="submission" date="2016-10" db="EMBL/GenBank/DDBJ databases">
        <authorList>
            <person name="Varghese N."/>
            <person name="Submissions S."/>
        </authorList>
    </citation>
    <scope>NUCLEOTIDE SEQUENCE [LARGE SCALE GENOMIC DNA]</scope>
    <source>
        <strain evidence="2 4">CGMCC 1.7071</strain>
    </source>
</reference>
<protein>
    <submittedName>
        <fullName evidence="1">Uncharacterized protein</fullName>
    </submittedName>
</protein>
<dbReference type="EMBL" id="FNXB01000029">
    <property type="protein sequence ID" value="SEI10359.1"/>
    <property type="molecule type" value="Genomic_DNA"/>
</dbReference>
<dbReference type="EMBL" id="FOCV01000023">
    <property type="protein sequence ID" value="SEO73962.1"/>
    <property type="molecule type" value="Genomic_DNA"/>
</dbReference>
<dbReference type="AlphaFoldDB" id="A0A1H8S5S5"/>
<sequence length="130" mass="14399">MLRVIHDTATTMFSLPSVNCYHLMYPVCKIAGTFLQEGLLFVGAKNSVCKIVYALRFQIRLGCGSLRSVSAQNGFKPADRQCHDRRRSQTHEATGPVKTIGTHFFACGTLILLISAHSIVLRAHKDHENG</sequence>
<dbReference type="Proteomes" id="UP000198939">
    <property type="component" value="Unassembled WGS sequence"/>
</dbReference>